<dbReference type="Pfam" id="PF00293">
    <property type="entry name" value="NUDIX"/>
    <property type="match status" value="1"/>
</dbReference>
<dbReference type="InterPro" id="IPR020476">
    <property type="entry name" value="Nudix_hydrolase"/>
</dbReference>
<comment type="similarity">
    <text evidence="2">Belongs to the Nudix hydrolase family.</text>
</comment>
<protein>
    <submittedName>
        <fullName evidence="4">NUDIX domain-containing protein</fullName>
    </submittedName>
</protein>
<gene>
    <name evidence="4" type="ORF">FRX97_04335</name>
</gene>
<dbReference type="PROSITE" id="PS51462">
    <property type="entry name" value="NUDIX"/>
    <property type="match status" value="1"/>
</dbReference>
<evidence type="ECO:0000256" key="2">
    <source>
        <dbReference type="RuleBase" id="RU003476"/>
    </source>
</evidence>
<evidence type="ECO:0000256" key="1">
    <source>
        <dbReference type="ARBA" id="ARBA00022801"/>
    </source>
</evidence>
<proteinExistence type="inferred from homology"/>
<dbReference type="PRINTS" id="PR00502">
    <property type="entry name" value="NUDIXFAMILY"/>
</dbReference>
<evidence type="ECO:0000259" key="3">
    <source>
        <dbReference type="PROSITE" id="PS51462"/>
    </source>
</evidence>
<keyword evidence="5" id="KW-1185">Reference proteome</keyword>
<keyword evidence="1 2" id="KW-0378">Hydrolase</keyword>
<dbReference type="InterPro" id="IPR000086">
    <property type="entry name" value="NUDIX_hydrolase_dom"/>
</dbReference>
<dbReference type="GO" id="GO:0016787">
    <property type="term" value="F:hydrolase activity"/>
    <property type="evidence" value="ECO:0007669"/>
    <property type="project" value="UniProtKB-KW"/>
</dbReference>
<evidence type="ECO:0000313" key="4">
    <source>
        <dbReference type="EMBL" id="TXC81750.1"/>
    </source>
</evidence>
<dbReference type="Gene3D" id="3.90.79.10">
    <property type="entry name" value="Nucleoside Triphosphate Pyrophosphohydrolase"/>
    <property type="match status" value="1"/>
</dbReference>
<evidence type="ECO:0000313" key="5">
    <source>
        <dbReference type="Proteomes" id="UP000321168"/>
    </source>
</evidence>
<dbReference type="InterPro" id="IPR015797">
    <property type="entry name" value="NUDIX_hydrolase-like_dom_sf"/>
</dbReference>
<name>A0A5C6VAA3_9FLAO</name>
<dbReference type="PANTHER" id="PTHR43736">
    <property type="entry name" value="ADP-RIBOSE PYROPHOSPHATASE"/>
    <property type="match status" value="1"/>
</dbReference>
<accession>A0A5C6VAA3</accession>
<dbReference type="PROSITE" id="PS00893">
    <property type="entry name" value="NUDIX_BOX"/>
    <property type="match status" value="1"/>
</dbReference>
<feature type="domain" description="Nudix hydrolase" evidence="3">
    <location>
        <begin position="74"/>
        <end position="206"/>
    </location>
</feature>
<dbReference type="EMBL" id="VORB01000003">
    <property type="protein sequence ID" value="TXC81750.1"/>
    <property type="molecule type" value="Genomic_DNA"/>
</dbReference>
<dbReference type="CDD" id="cd03673">
    <property type="entry name" value="NUDIX_Ap6A_hydrolase"/>
    <property type="match status" value="1"/>
</dbReference>
<comment type="caution">
    <text evidence="4">The sequence shown here is derived from an EMBL/GenBank/DDBJ whole genome shotgun (WGS) entry which is preliminary data.</text>
</comment>
<dbReference type="OrthoDB" id="9816289at2"/>
<organism evidence="4 5">
    <name type="scientific">Luteibaculum oceani</name>
    <dbReference type="NCBI Taxonomy" id="1294296"/>
    <lineage>
        <taxon>Bacteria</taxon>
        <taxon>Pseudomonadati</taxon>
        <taxon>Bacteroidota</taxon>
        <taxon>Flavobacteriia</taxon>
        <taxon>Flavobacteriales</taxon>
        <taxon>Luteibaculaceae</taxon>
        <taxon>Luteibaculum</taxon>
    </lineage>
</organism>
<reference evidence="4 5" key="1">
    <citation type="submission" date="2019-08" db="EMBL/GenBank/DDBJ databases">
        <title>Genome of Luteibaculum oceani JCM 18817.</title>
        <authorList>
            <person name="Bowman J.P."/>
        </authorList>
    </citation>
    <scope>NUCLEOTIDE SEQUENCE [LARGE SCALE GENOMIC DNA]</scope>
    <source>
        <strain evidence="4 5">JCM 18817</strain>
    </source>
</reference>
<dbReference type="SUPFAM" id="SSF55811">
    <property type="entry name" value="Nudix"/>
    <property type="match status" value="1"/>
</dbReference>
<dbReference type="AlphaFoldDB" id="A0A5C6VAA3"/>
<dbReference type="PANTHER" id="PTHR43736:SF1">
    <property type="entry name" value="DIHYDRONEOPTERIN TRIPHOSPHATE DIPHOSPHATASE"/>
    <property type="match status" value="1"/>
</dbReference>
<dbReference type="InterPro" id="IPR020084">
    <property type="entry name" value="NUDIX_hydrolase_CS"/>
</dbReference>
<sequence>MEQMYKVFINGNPLVITNRASLFEQKKAVKKLVFTKKSSLENAIKTHLTDKDQLLWIYAYDIEQCWMIFQDLFKNISAGGGLVRNEKGELLFIYRRKKWDLPKGKTEKGESISETAIREVEEECGINVALSDSEIFKTTYHVYFEKGKPILKTSHWFLMDLLPESTEPIPQEEEEIEKVSWFHPENLSIVYRNSFFNIIDLCQHYCEQMEIKTIG</sequence>
<dbReference type="RefSeq" id="WP_147013761.1">
    <property type="nucleotide sequence ID" value="NZ_VORB01000003.1"/>
</dbReference>
<dbReference type="Proteomes" id="UP000321168">
    <property type="component" value="Unassembled WGS sequence"/>
</dbReference>